<evidence type="ECO:0000256" key="6">
    <source>
        <dbReference type="ARBA" id="ARBA00022692"/>
    </source>
</evidence>
<feature type="transmembrane region" description="Helical" evidence="11">
    <location>
        <begin position="622"/>
        <end position="642"/>
    </location>
</feature>
<accession>A0A1B9GHH4</accession>
<keyword evidence="4" id="KW-0337">GPI-anchor biosynthesis</keyword>
<dbReference type="GO" id="GO:0006506">
    <property type="term" value="P:GPI anchor biosynthetic process"/>
    <property type="evidence" value="ECO:0007669"/>
    <property type="project" value="UniProtKB-UniPathway"/>
</dbReference>
<feature type="transmembrane region" description="Helical" evidence="11">
    <location>
        <begin position="47"/>
        <end position="66"/>
    </location>
</feature>
<dbReference type="Pfam" id="PF01663">
    <property type="entry name" value="Phosphodiest"/>
    <property type="match status" value="1"/>
</dbReference>
<evidence type="ECO:0000256" key="2">
    <source>
        <dbReference type="ARBA" id="ARBA00004687"/>
    </source>
</evidence>
<dbReference type="InterPro" id="IPR017850">
    <property type="entry name" value="Alkaline_phosphatase_core_sf"/>
</dbReference>
<evidence type="ECO:0000256" key="7">
    <source>
        <dbReference type="ARBA" id="ARBA00022824"/>
    </source>
</evidence>
<keyword evidence="14" id="KW-1185">Reference proteome</keyword>
<sequence length="1085" mass="118272">MAEPATEEPASAAHSVVQTSPVAEAAAHAPAQRRSTSWLRNLSRPNLAILVLLYITALHLIGLYIFTQGFLLTRLTIPHSSPAYSSANSPPVPRTHSKAVVLIIDALRTDFISPFHPAPASPHHHGVLSLPAELMASDPSHSLMFNAFSDPPTATMQRIKGITTGSLPTFIDISSNFASTAIEEDSLISQLVQAGKRVGFMGDDTWVNLFPSSFNLSHPYDSFNVEDLHTVDNGVIEHIFPYLAPANQSQWDVLIGHFLGVDHVGHRVGPHRDTMRVKLEQMDQVLRKVVEMIDEDTLLVLLGDHGMDDKGNHGGDSDLETASALWLYSKGAPLRNSQAVDRKLADSWPIYTFPGATQALRHVNQIDLVPTLALMLGIPIPYNNLGSIIPEPFSQDLTTLEAATRANAEQIHRYLGAYGDGVVLNALNSAWIKAQSAAETVEGFLPESIPISTEKPVGGKIDWLRRGKAGASTVPKPKSAASYSVVELEASQAQYQSIVTHRHYALEALRHLRALWAQFSLPLILIGSLILGLSALALVALYVGVRNNGTTWDVYARLALETAFAASGVAGSVAGTFAGIYTAKPDVAIKTFIVVAALASEVVLIFPLFVKISVPNTFSINRYIGPILLIAHSVSFASNSFIMWEDRVVLFLLTTIPAVYLIKALSAPTADMRIKIIFLSIAYAIIIRLIGTITICREEQQPYCRVTFFSGLTPTAPRWVLIAIIPLALQIPRAIGLTLVRSKSLAGPAPFFLGMIWRWVLVANAVYWVLEYLEHSDHLNPARISMVTLIKLWIARCSAGVTLGAMPYVWWTSPLCISVERKVDQAGGEPEVTVFGFANAFGSTYILFFLIPFAFTHLVTQPMGQIVLSGLLVALLAYLELVDTKRDAIILQTSFASASASFGQPGAFDPSQDAQLQTIVRPTFTDVVPLVLMGFVGFFATGHQAVITSIQWKAAFVGFESVVYPFSPLLVIVNTWGAFFLSAIAIPLLALWNISPRPRSSLPILAHTLQLCLAFLVYHTVVTFSSAITAAWLRRHLMVWKVFAPRFMLAGVTLLVVDLGVLVALGLGTRITAWKVKRTFGCESI</sequence>
<dbReference type="UniPathway" id="UPA00196"/>
<dbReference type="PANTHER" id="PTHR23071">
    <property type="entry name" value="PHOSPHATIDYLINOSITOL GLYCAN"/>
    <property type="match status" value="1"/>
</dbReference>
<reference evidence="14" key="2">
    <citation type="submission" date="2013-12" db="EMBL/GenBank/DDBJ databases">
        <title>Evolution of pathogenesis and genome organization in the Tremellales.</title>
        <authorList>
            <person name="Cuomo C."/>
            <person name="Litvintseva A."/>
            <person name="Heitman J."/>
            <person name="Chen Y."/>
            <person name="Sun S."/>
            <person name="Springer D."/>
            <person name="Dromer F."/>
            <person name="Young S."/>
            <person name="Zeng Q."/>
            <person name="Chapman S."/>
            <person name="Gujja S."/>
            <person name="Saif S."/>
            <person name="Birren B."/>
        </authorList>
    </citation>
    <scope>NUCLEOTIDE SEQUENCE [LARGE SCALE GENOMIC DNA]</scope>
    <source>
        <strain evidence="14">BCC8398</strain>
    </source>
</reference>
<dbReference type="Pfam" id="PF19316">
    <property type="entry name" value="PIGO_PIGG"/>
    <property type="match status" value="1"/>
</dbReference>
<reference evidence="13 14" key="1">
    <citation type="submission" date="2013-07" db="EMBL/GenBank/DDBJ databases">
        <title>The Genome Sequence of Cryptococcus heveanensis BCC8398.</title>
        <authorList>
            <consortium name="The Broad Institute Genome Sequencing Platform"/>
            <person name="Cuomo C."/>
            <person name="Litvintseva A."/>
            <person name="Chen Y."/>
            <person name="Heitman J."/>
            <person name="Sun S."/>
            <person name="Springer D."/>
            <person name="Dromer F."/>
            <person name="Young S.K."/>
            <person name="Zeng Q."/>
            <person name="Gargeya S."/>
            <person name="Fitzgerald M."/>
            <person name="Abouelleil A."/>
            <person name="Alvarado L."/>
            <person name="Berlin A.M."/>
            <person name="Chapman S.B."/>
            <person name="Dewar J."/>
            <person name="Goldberg J."/>
            <person name="Griggs A."/>
            <person name="Gujja S."/>
            <person name="Hansen M."/>
            <person name="Howarth C."/>
            <person name="Imamovic A."/>
            <person name="Larimer J."/>
            <person name="McCowan C."/>
            <person name="Murphy C."/>
            <person name="Pearson M."/>
            <person name="Priest M."/>
            <person name="Roberts A."/>
            <person name="Saif S."/>
            <person name="Shea T."/>
            <person name="Sykes S."/>
            <person name="Wortman J."/>
            <person name="Nusbaum C."/>
            <person name="Birren B."/>
        </authorList>
    </citation>
    <scope>NUCLEOTIDE SEQUENCE [LARGE SCALE GENOMIC DNA]</scope>
    <source>
        <strain evidence="13 14">BCC8398</strain>
    </source>
</reference>
<protein>
    <submittedName>
        <fullName evidence="13">Phosphatidylinositol glycan, class O</fullName>
    </submittedName>
</protein>
<dbReference type="Gene3D" id="3.40.720.10">
    <property type="entry name" value="Alkaline Phosphatase, subunit A"/>
    <property type="match status" value="1"/>
</dbReference>
<evidence type="ECO:0000256" key="10">
    <source>
        <dbReference type="ARBA" id="ARBA00023180"/>
    </source>
</evidence>
<evidence type="ECO:0000256" key="1">
    <source>
        <dbReference type="ARBA" id="ARBA00004477"/>
    </source>
</evidence>
<comment type="similarity">
    <text evidence="3">Belongs to the PIGG/PIGN/PIGO family. PIGO subfamily.</text>
</comment>
<feature type="transmembrane region" description="Helical" evidence="11">
    <location>
        <begin position="1004"/>
        <end position="1027"/>
    </location>
</feature>
<feature type="transmembrane region" description="Helical" evidence="11">
    <location>
        <begin position="716"/>
        <end position="739"/>
    </location>
</feature>
<dbReference type="GO" id="GO:0005789">
    <property type="term" value="C:endoplasmic reticulum membrane"/>
    <property type="evidence" value="ECO:0007669"/>
    <property type="project" value="UniProtKB-SubCell"/>
</dbReference>
<feature type="transmembrane region" description="Helical" evidence="11">
    <location>
        <begin position="927"/>
        <end position="946"/>
    </location>
</feature>
<feature type="transmembrane region" description="Helical" evidence="11">
    <location>
        <begin position="1047"/>
        <end position="1068"/>
    </location>
</feature>
<dbReference type="Proteomes" id="UP000092666">
    <property type="component" value="Unassembled WGS sequence"/>
</dbReference>
<evidence type="ECO:0000256" key="9">
    <source>
        <dbReference type="ARBA" id="ARBA00023136"/>
    </source>
</evidence>
<dbReference type="SUPFAM" id="SSF53649">
    <property type="entry name" value="Alkaline phosphatase-like"/>
    <property type="match status" value="1"/>
</dbReference>
<dbReference type="InterPro" id="IPR002591">
    <property type="entry name" value="Phosphodiest/P_Trfase"/>
</dbReference>
<comment type="pathway">
    <text evidence="2">Glycolipid biosynthesis; glycosylphosphatidylinositol-anchor biosynthesis.</text>
</comment>
<dbReference type="STRING" id="1296120.A0A1B9GHH4"/>
<dbReference type="CDD" id="cd16023">
    <property type="entry name" value="GPI_EPT_3"/>
    <property type="match status" value="1"/>
</dbReference>
<feature type="domain" description="GPI ethanolamine phosphate transferase 2 C-terminal" evidence="12">
    <location>
        <begin position="928"/>
        <end position="1066"/>
    </location>
</feature>
<evidence type="ECO:0000256" key="4">
    <source>
        <dbReference type="ARBA" id="ARBA00022502"/>
    </source>
</evidence>
<evidence type="ECO:0000256" key="8">
    <source>
        <dbReference type="ARBA" id="ARBA00022989"/>
    </source>
</evidence>
<feature type="transmembrane region" description="Helical" evidence="11">
    <location>
        <begin position="966"/>
        <end position="992"/>
    </location>
</feature>
<feature type="transmembrane region" description="Helical" evidence="11">
    <location>
        <begin position="832"/>
        <end position="851"/>
    </location>
</feature>
<feature type="transmembrane region" description="Helical" evidence="11">
    <location>
        <begin position="790"/>
        <end position="811"/>
    </location>
</feature>
<feature type="transmembrane region" description="Helical" evidence="11">
    <location>
        <begin position="863"/>
        <end position="882"/>
    </location>
</feature>
<comment type="subcellular location">
    <subcellularLocation>
        <location evidence="1">Endoplasmic reticulum membrane</location>
        <topology evidence="1">Multi-pass membrane protein</topology>
    </subcellularLocation>
</comment>
<dbReference type="OrthoDB" id="272139at2759"/>
<name>A0A1B9GHH4_9TREE</name>
<organism evidence="13 14">
    <name type="scientific">Kwoniella heveanensis BCC8398</name>
    <dbReference type="NCBI Taxonomy" id="1296120"/>
    <lineage>
        <taxon>Eukaryota</taxon>
        <taxon>Fungi</taxon>
        <taxon>Dikarya</taxon>
        <taxon>Basidiomycota</taxon>
        <taxon>Agaricomycotina</taxon>
        <taxon>Tremellomycetes</taxon>
        <taxon>Tremellales</taxon>
        <taxon>Cryptococcaceae</taxon>
        <taxon>Kwoniella</taxon>
    </lineage>
</organism>
<feature type="transmembrane region" description="Helical" evidence="11">
    <location>
        <begin position="555"/>
        <end position="581"/>
    </location>
</feature>
<dbReference type="PANTHER" id="PTHR23071:SF1">
    <property type="entry name" value="GPI ETHANOLAMINE PHOSPHATE TRANSFERASE 3"/>
    <property type="match status" value="1"/>
</dbReference>
<evidence type="ECO:0000313" key="13">
    <source>
        <dbReference type="EMBL" id="OCF30499.1"/>
    </source>
</evidence>
<dbReference type="EMBL" id="KV700149">
    <property type="protein sequence ID" value="OCF30499.1"/>
    <property type="molecule type" value="Genomic_DNA"/>
</dbReference>
<keyword evidence="9 11" id="KW-0472">Membrane</keyword>
<evidence type="ECO:0000256" key="3">
    <source>
        <dbReference type="ARBA" id="ARBA00008695"/>
    </source>
</evidence>
<keyword evidence="7" id="KW-0256">Endoplasmic reticulum</keyword>
<proteinExistence type="inferred from homology"/>
<evidence type="ECO:0000259" key="12">
    <source>
        <dbReference type="Pfam" id="PF19316"/>
    </source>
</evidence>
<evidence type="ECO:0000313" key="14">
    <source>
        <dbReference type="Proteomes" id="UP000092666"/>
    </source>
</evidence>
<keyword evidence="5" id="KW-0808">Transferase</keyword>
<feature type="transmembrane region" description="Helical" evidence="11">
    <location>
        <begin position="587"/>
        <end position="610"/>
    </location>
</feature>
<feature type="transmembrane region" description="Helical" evidence="11">
    <location>
        <begin position="648"/>
        <end position="665"/>
    </location>
</feature>
<keyword evidence="8 11" id="KW-1133">Transmembrane helix</keyword>
<feature type="transmembrane region" description="Helical" evidence="11">
    <location>
        <begin position="677"/>
        <end position="696"/>
    </location>
</feature>
<dbReference type="InterPro" id="IPR037675">
    <property type="entry name" value="PIG-O_N"/>
</dbReference>
<feature type="transmembrane region" description="Helical" evidence="11">
    <location>
        <begin position="519"/>
        <end position="543"/>
    </location>
</feature>
<keyword evidence="6 11" id="KW-0812">Transmembrane</keyword>
<dbReference type="GO" id="GO:0051377">
    <property type="term" value="F:mannose-ethanolamine phosphotransferase activity"/>
    <property type="evidence" value="ECO:0007669"/>
    <property type="project" value="InterPro"/>
</dbReference>
<dbReference type="AlphaFoldDB" id="A0A1B9GHH4"/>
<evidence type="ECO:0000256" key="5">
    <source>
        <dbReference type="ARBA" id="ARBA00022679"/>
    </source>
</evidence>
<dbReference type="InterPro" id="IPR045687">
    <property type="entry name" value="PIGG/GPI7_C"/>
</dbReference>
<feature type="transmembrane region" description="Helical" evidence="11">
    <location>
        <begin position="751"/>
        <end position="770"/>
    </location>
</feature>
<gene>
    <name evidence="13" type="ORF">I316_07882</name>
</gene>
<evidence type="ECO:0000256" key="11">
    <source>
        <dbReference type="SAM" id="Phobius"/>
    </source>
</evidence>
<dbReference type="InterPro" id="IPR039524">
    <property type="entry name" value="PIGO/GPI13"/>
</dbReference>
<keyword evidence="10" id="KW-0325">Glycoprotein</keyword>